<reference evidence="1 2" key="1">
    <citation type="submission" date="2023-11" db="EMBL/GenBank/DDBJ databases">
        <title>Actinomadura monticuli sp. nov., isolated from volcanic ash.</title>
        <authorList>
            <person name="Lee S.D."/>
            <person name="Yang H."/>
            <person name="Kim I.S."/>
        </authorList>
    </citation>
    <scope>NUCLEOTIDE SEQUENCE [LARGE SCALE GENOMIC DNA]</scope>
    <source>
        <strain evidence="1 2">DLS-62</strain>
    </source>
</reference>
<keyword evidence="2" id="KW-1185">Reference proteome</keyword>
<dbReference type="RefSeq" id="WP_371951475.1">
    <property type="nucleotide sequence ID" value="NZ_JAXCEI010000008.1"/>
</dbReference>
<sequence length="206" mass="23026">MAGPTQEQIEHYVRTLDQLFHLPVCPGESLSWTVVRPHRAGLTVRDLVRRLHGDPDALTTRRPDDDGDYDFVDAVFLEDRGDVLVIVAFGTAAAEVEALRQLSRDATVHSVFWLINNHNRLYRLVDGVLITELDVLDPLTRWGADPDALTDHLGALCDLAAQTTPGPDWETAMATLESLTGQRLDAEWFARPQLYAEANRVKTHGH</sequence>
<evidence type="ECO:0000313" key="1">
    <source>
        <dbReference type="EMBL" id="MFA1541329.1"/>
    </source>
</evidence>
<dbReference type="Pfam" id="PF20062">
    <property type="entry name" value="DUF6461"/>
    <property type="match status" value="1"/>
</dbReference>
<proteinExistence type="predicted"/>
<name>A0ABV4QH91_9ACTN</name>
<evidence type="ECO:0000313" key="2">
    <source>
        <dbReference type="Proteomes" id="UP001569963"/>
    </source>
</evidence>
<dbReference type="Proteomes" id="UP001569963">
    <property type="component" value="Unassembled WGS sequence"/>
</dbReference>
<organism evidence="1 2">
    <name type="scientific">Actinomadura monticuli</name>
    <dbReference type="NCBI Taxonomy" id="3097367"/>
    <lineage>
        <taxon>Bacteria</taxon>
        <taxon>Bacillati</taxon>
        <taxon>Actinomycetota</taxon>
        <taxon>Actinomycetes</taxon>
        <taxon>Streptosporangiales</taxon>
        <taxon>Thermomonosporaceae</taxon>
        <taxon>Actinomadura</taxon>
    </lineage>
</organism>
<dbReference type="EMBL" id="JAXCEI010000008">
    <property type="protein sequence ID" value="MFA1541329.1"/>
    <property type="molecule type" value="Genomic_DNA"/>
</dbReference>
<comment type="caution">
    <text evidence="1">The sequence shown here is derived from an EMBL/GenBank/DDBJ whole genome shotgun (WGS) entry which is preliminary data.</text>
</comment>
<protein>
    <submittedName>
        <fullName evidence="1">DUF6461 domain-containing protein</fullName>
    </submittedName>
</protein>
<dbReference type="InterPro" id="IPR045592">
    <property type="entry name" value="DUF6461"/>
</dbReference>
<accession>A0ABV4QH91</accession>
<gene>
    <name evidence="1" type="ORF">SM611_20585</name>
</gene>